<organism evidence="6 7">
    <name type="scientific">Plutella xylostella</name>
    <name type="common">Diamondback moth</name>
    <name type="synonym">Plutella maculipennis</name>
    <dbReference type="NCBI Taxonomy" id="51655"/>
    <lineage>
        <taxon>Eukaryota</taxon>
        <taxon>Metazoa</taxon>
        <taxon>Ecdysozoa</taxon>
        <taxon>Arthropoda</taxon>
        <taxon>Hexapoda</taxon>
        <taxon>Insecta</taxon>
        <taxon>Pterygota</taxon>
        <taxon>Neoptera</taxon>
        <taxon>Endopterygota</taxon>
        <taxon>Lepidoptera</taxon>
        <taxon>Glossata</taxon>
        <taxon>Ditrysia</taxon>
        <taxon>Yponomeutoidea</taxon>
        <taxon>Plutellidae</taxon>
        <taxon>Plutella</taxon>
    </lineage>
</organism>
<evidence type="ECO:0000313" key="6">
    <source>
        <dbReference type="EMBL" id="CAG9099447.1"/>
    </source>
</evidence>
<dbReference type="AlphaFoldDB" id="A0A8S4DCU5"/>
<evidence type="ECO:0000256" key="2">
    <source>
        <dbReference type="ARBA" id="ARBA00022737"/>
    </source>
</evidence>
<dbReference type="PROSITE" id="PS50878">
    <property type="entry name" value="RT_POL"/>
    <property type="match status" value="1"/>
</dbReference>
<dbReference type="InterPro" id="IPR043502">
    <property type="entry name" value="DNA/RNA_pol_sf"/>
</dbReference>
<dbReference type="PROSITE" id="PS00678">
    <property type="entry name" value="WD_REPEATS_1"/>
    <property type="match status" value="1"/>
</dbReference>
<dbReference type="PANTHER" id="PTHR33332">
    <property type="entry name" value="REVERSE TRANSCRIPTASE DOMAIN-CONTAINING PROTEIN"/>
    <property type="match status" value="1"/>
</dbReference>
<feature type="repeat" description="WD" evidence="3">
    <location>
        <begin position="853"/>
        <end position="894"/>
    </location>
</feature>
<evidence type="ECO:0000256" key="4">
    <source>
        <dbReference type="SAM" id="MobiDB-lite"/>
    </source>
</evidence>
<dbReference type="SUPFAM" id="SSF50978">
    <property type="entry name" value="WD40 repeat-like"/>
    <property type="match status" value="1"/>
</dbReference>
<dbReference type="EMBL" id="CAJHNJ030000005">
    <property type="protein sequence ID" value="CAG9099447.1"/>
    <property type="molecule type" value="Genomic_DNA"/>
</dbReference>
<keyword evidence="7" id="KW-1185">Reference proteome</keyword>
<dbReference type="Pfam" id="PF24796">
    <property type="entry name" value="WDR55"/>
    <property type="match status" value="1"/>
</dbReference>
<feature type="domain" description="Reverse transcriptase" evidence="5">
    <location>
        <begin position="158"/>
        <end position="448"/>
    </location>
</feature>
<dbReference type="InterPro" id="IPR001680">
    <property type="entry name" value="WD40_rpt"/>
</dbReference>
<dbReference type="Gene3D" id="2.130.10.10">
    <property type="entry name" value="YVTN repeat-like/Quinoprotein amine dehydrogenase"/>
    <property type="match status" value="2"/>
</dbReference>
<protein>
    <submittedName>
        <fullName evidence="6">(diamondback moth) hypothetical protein</fullName>
    </submittedName>
</protein>
<dbReference type="SMART" id="SM00320">
    <property type="entry name" value="WD40"/>
    <property type="match status" value="5"/>
</dbReference>
<dbReference type="InterPro" id="IPR015943">
    <property type="entry name" value="WD40/YVTN_repeat-like_dom_sf"/>
</dbReference>
<name>A0A8S4DCU5_PLUXY</name>
<dbReference type="GO" id="GO:0071897">
    <property type="term" value="P:DNA biosynthetic process"/>
    <property type="evidence" value="ECO:0007669"/>
    <property type="project" value="UniProtKB-ARBA"/>
</dbReference>
<dbReference type="InterPro" id="IPR019775">
    <property type="entry name" value="WD40_repeat_CS"/>
</dbReference>
<feature type="compositionally biased region" description="Basic and acidic residues" evidence="4">
    <location>
        <begin position="1"/>
        <end position="13"/>
    </location>
</feature>
<dbReference type="InterPro" id="IPR000477">
    <property type="entry name" value="RT_dom"/>
</dbReference>
<evidence type="ECO:0000313" key="7">
    <source>
        <dbReference type="Proteomes" id="UP000653454"/>
    </source>
</evidence>
<feature type="compositionally biased region" description="Acidic residues" evidence="4">
    <location>
        <begin position="14"/>
        <end position="28"/>
    </location>
</feature>
<dbReference type="Pfam" id="PF00078">
    <property type="entry name" value="RVT_1"/>
    <property type="match status" value="1"/>
</dbReference>
<dbReference type="CDD" id="cd01650">
    <property type="entry name" value="RT_nLTR_like"/>
    <property type="match status" value="1"/>
</dbReference>
<evidence type="ECO:0000259" key="5">
    <source>
        <dbReference type="PROSITE" id="PS50878"/>
    </source>
</evidence>
<reference evidence="6" key="1">
    <citation type="submission" date="2020-11" db="EMBL/GenBank/DDBJ databases">
        <authorList>
            <person name="Whiteford S."/>
        </authorList>
    </citation>
    <scope>NUCLEOTIDE SEQUENCE</scope>
</reference>
<evidence type="ECO:0000256" key="3">
    <source>
        <dbReference type="PROSITE-ProRule" id="PRU00221"/>
    </source>
</evidence>
<keyword evidence="2" id="KW-0677">Repeat</keyword>
<sequence length="927" mass="103758">MTKQFRDFDKDSSDDSDSDDSMEEDVEQSDPKSFWKFVKAKRKSSNKLKIEKDGVVLSDKECVSEFAKYFHSVYSVSPPKLSVQECLSGADGGGAGGAGGMESAARVHLEANLREASVEAALRALPPKTSVGPDGIPPFLARDCRSALAAPLCHIYNLCLEKSTFPVRWKITRVTPVPKGGGGTDVSYYRPVAVLSTFAKVFESVLFKSIYCEIQCHVSDEQHGFRSGRSTASNLLNFITTITPWVDQSIQVDAAYFDFRKAFDLVDNDVLLRKLANIGCTPKTLEFFASYLGDRKQYVQCGRNVSEPYCTYSGVSQGSNLGPLQFIITINDLPKVVKSSGCLLFADDLKLFAPVTCDEDRKRFQMDIDGVLEWSKVNKLDFNVAKCNIISFSRSTNPAHHRYTLGGSPLSRVTSVRDLGVKMTSDLSFREHVGDICKKAYKILGFALRTASGFKSFAAIKTIFNSLVRSKLEFNAVVWSPYEAKYTLMLEKIQNKFLRFYYMKLYGVYPGYPALYPTLFVLGMVDYNRLEVRRDLTIVSYLFKLLRESEDSSESDVDVGEEEAPNATGGEEANNDEEDDDVVKAIKAEKNKCRDHPPTIVSEDFIVDISFHPARNLIALANILGDVMLYEYGNEENKLVNTFELHLKPCRDVEFDTEGTTLYSTSKDKSIMASDVETGKLKRCFEDAHNEPVYCLKSLDNNKFVTGDDEGTVKLWDMRKPDPIFSLKIGEECVSDMITNESQKYLVCAGGDGVLTSIDLKGSKIYTTSEDYDSELTCLGLFRSETKLLAGSSKGRLYLFNWKQFGLHSDEYVGQKHSISCMVPITENIVVTSGEDGLLRAAHMFPQRQLGVVGQHRLPVERLDISHDGQYIASCSHDNDVKFWNISYFEKIDTLVSEKQNKKRDMSNNLPSSNVRNASDFFSGLVE</sequence>
<comment type="caution">
    <text evidence="6">The sequence shown here is derived from an EMBL/GenBank/DDBJ whole genome shotgun (WGS) entry which is preliminary data.</text>
</comment>
<gene>
    <name evidence="6" type="ORF">PLXY2_LOCUS2284</name>
</gene>
<feature type="region of interest" description="Disordered" evidence="4">
    <location>
        <begin position="553"/>
        <end position="579"/>
    </location>
</feature>
<keyword evidence="1 3" id="KW-0853">WD repeat</keyword>
<dbReference type="PROSITE" id="PS50082">
    <property type="entry name" value="WD_REPEATS_2"/>
    <property type="match status" value="2"/>
</dbReference>
<feature type="compositionally biased region" description="Acidic residues" evidence="4">
    <location>
        <begin position="553"/>
        <end position="564"/>
    </location>
</feature>
<dbReference type="InterPro" id="IPR036322">
    <property type="entry name" value="WD40_repeat_dom_sf"/>
</dbReference>
<feature type="repeat" description="WD" evidence="3">
    <location>
        <begin position="686"/>
        <end position="726"/>
    </location>
</feature>
<dbReference type="Proteomes" id="UP000653454">
    <property type="component" value="Unassembled WGS sequence"/>
</dbReference>
<dbReference type="PROSITE" id="PS50294">
    <property type="entry name" value="WD_REPEATS_REGION"/>
    <property type="match status" value="1"/>
</dbReference>
<accession>A0A8S4DCU5</accession>
<proteinExistence type="predicted"/>
<feature type="region of interest" description="Disordered" evidence="4">
    <location>
        <begin position="1"/>
        <end position="31"/>
    </location>
</feature>
<dbReference type="SUPFAM" id="SSF56672">
    <property type="entry name" value="DNA/RNA polymerases"/>
    <property type="match status" value="1"/>
</dbReference>
<evidence type="ECO:0000256" key="1">
    <source>
        <dbReference type="ARBA" id="ARBA00022574"/>
    </source>
</evidence>